<accession>A0A8T2PIK6</accession>
<reference evidence="2" key="1">
    <citation type="thesis" date="2021" institute="BYU ScholarsArchive" country="Provo, UT, USA">
        <title>Applications of and Algorithms for Genome Assembly and Genomic Analyses with an Emphasis on Marine Teleosts.</title>
        <authorList>
            <person name="Pickett B.D."/>
        </authorList>
    </citation>
    <scope>NUCLEOTIDE SEQUENCE</scope>
    <source>
        <strain evidence="2">HI-2016</strain>
    </source>
</reference>
<keyword evidence="3" id="KW-1185">Reference proteome</keyword>
<evidence type="ECO:0000313" key="2">
    <source>
        <dbReference type="EMBL" id="KAG9352020.1"/>
    </source>
</evidence>
<proteinExistence type="predicted"/>
<comment type="caution">
    <text evidence="2">The sequence shown here is derived from an EMBL/GenBank/DDBJ whole genome shotgun (WGS) entry which is preliminary data.</text>
</comment>
<protein>
    <submittedName>
        <fullName evidence="2">Uncharacterized protein</fullName>
    </submittedName>
</protein>
<gene>
    <name evidence="2" type="ORF">JZ751_023271</name>
</gene>
<dbReference type="AlphaFoldDB" id="A0A8T2PIK6"/>
<feature type="region of interest" description="Disordered" evidence="1">
    <location>
        <begin position="51"/>
        <end position="71"/>
    </location>
</feature>
<evidence type="ECO:0000313" key="3">
    <source>
        <dbReference type="Proteomes" id="UP000824540"/>
    </source>
</evidence>
<organism evidence="2 3">
    <name type="scientific">Albula glossodonta</name>
    <name type="common">roundjaw bonefish</name>
    <dbReference type="NCBI Taxonomy" id="121402"/>
    <lineage>
        <taxon>Eukaryota</taxon>
        <taxon>Metazoa</taxon>
        <taxon>Chordata</taxon>
        <taxon>Craniata</taxon>
        <taxon>Vertebrata</taxon>
        <taxon>Euteleostomi</taxon>
        <taxon>Actinopterygii</taxon>
        <taxon>Neopterygii</taxon>
        <taxon>Teleostei</taxon>
        <taxon>Albuliformes</taxon>
        <taxon>Albulidae</taxon>
        <taxon>Albula</taxon>
    </lineage>
</organism>
<evidence type="ECO:0000256" key="1">
    <source>
        <dbReference type="SAM" id="MobiDB-lite"/>
    </source>
</evidence>
<dbReference type="Proteomes" id="UP000824540">
    <property type="component" value="Unassembled WGS sequence"/>
</dbReference>
<name>A0A8T2PIK6_9TELE</name>
<dbReference type="EMBL" id="JAFBMS010000006">
    <property type="protein sequence ID" value="KAG9352020.1"/>
    <property type="molecule type" value="Genomic_DNA"/>
</dbReference>
<sequence>MKALGLANAQFVCPPAVPGPGSDKWAVTHAAHPLNLAVVMAGGGIYRSSPTPHPPPYTHTSPKSIESNHDPVSHAVSPHLPQWFVYQATESGAGYIACSFKNVVAWFLIGCWNLCVPVGWVAVGVGGDGEVGGESVVTLCEYWKPSSRVYLARSVLLWKAQAFDWLVKSCRTVSPLCKADH</sequence>